<dbReference type="Pfam" id="PF00582">
    <property type="entry name" value="Usp"/>
    <property type="match status" value="1"/>
</dbReference>
<dbReference type="InterPro" id="IPR006016">
    <property type="entry name" value="UspA"/>
</dbReference>
<evidence type="ECO:0000313" key="4">
    <source>
        <dbReference type="Proteomes" id="UP000295060"/>
    </source>
</evidence>
<proteinExistence type="inferred from homology"/>
<dbReference type="PRINTS" id="PR01438">
    <property type="entry name" value="UNVRSLSTRESS"/>
</dbReference>
<comment type="similarity">
    <text evidence="1">Belongs to the universal stress protein A family.</text>
</comment>
<dbReference type="Gene3D" id="3.40.50.620">
    <property type="entry name" value="HUPs"/>
    <property type="match status" value="1"/>
</dbReference>
<evidence type="ECO:0000313" key="3">
    <source>
        <dbReference type="EMBL" id="TDW84345.1"/>
    </source>
</evidence>
<name>A0ABY2F7I6_9ACTN</name>
<dbReference type="SUPFAM" id="SSF52402">
    <property type="entry name" value="Adenine nucleotide alpha hydrolases-like"/>
    <property type="match status" value="1"/>
</dbReference>
<dbReference type="CDD" id="cd00293">
    <property type="entry name" value="USP-like"/>
    <property type="match status" value="1"/>
</dbReference>
<evidence type="ECO:0000256" key="1">
    <source>
        <dbReference type="ARBA" id="ARBA00008791"/>
    </source>
</evidence>
<reference evidence="3 4" key="1">
    <citation type="submission" date="2019-03" db="EMBL/GenBank/DDBJ databases">
        <title>Genomic Encyclopedia of Type Strains, Phase III (KMG-III): the genomes of soil and plant-associated and newly described type strains.</title>
        <authorList>
            <person name="Whitman W."/>
        </authorList>
    </citation>
    <scope>NUCLEOTIDE SEQUENCE [LARGE SCALE GENOMIC DNA]</scope>
    <source>
        <strain evidence="3 4">VKMAc-2574</strain>
    </source>
</reference>
<dbReference type="PANTHER" id="PTHR46268:SF6">
    <property type="entry name" value="UNIVERSAL STRESS PROTEIN UP12"/>
    <property type="match status" value="1"/>
</dbReference>
<organism evidence="3 4">
    <name type="scientific">Kribbella pratensis</name>
    <dbReference type="NCBI Taxonomy" id="2512112"/>
    <lineage>
        <taxon>Bacteria</taxon>
        <taxon>Bacillati</taxon>
        <taxon>Actinomycetota</taxon>
        <taxon>Actinomycetes</taxon>
        <taxon>Propionibacteriales</taxon>
        <taxon>Kribbellaceae</taxon>
        <taxon>Kribbella</taxon>
    </lineage>
</organism>
<keyword evidence="4" id="KW-1185">Reference proteome</keyword>
<dbReference type="EMBL" id="SODU01000004">
    <property type="protein sequence ID" value="TDW84345.1"/>
    <property type="molecule type" value="Genomic_DNA"/>
</dbReference>
<evidence type="ECO:0000259" key="2">
    <source>
        <dbReference type="Pfam" id="PF00582"/>
    </source>
</evidence>
<accession>A0ABY2F7I6</accession>
<dbReference type="PANTHER" id="PTHR46268">
    <property type="entry name" value="STRESS RESPONSE PROTEIN NHAX"/>
    <property type="match status" value="1"/>
</dbReference>
<dbReference type="Proteomes" id="UP000295060">
    <property type="component" value="Unassembled WGS sequence"/>
</dbReference>
<protein>
    <submittedName>
        <fullName evidence="3">Nucleotide-binding universal stress UspA family protein</fullName>
    </submittedName>
</protein>
<dbReference type="InterPro" id="IPR014729">
    <property type="entry name" value="Rossmann-like_a/b/a_fold"/>
</dbReference>
<comment type="caution">
    <text evidence="3">The sequence shown here is derived from an EMBL/GenBank/DDBJ whole genome shotgun (WGS) entry which is preliminary data.</text>
</comment>
<dbReference type="RefSeq" id="WP_166680107.1">
    <property type="nucleotide sequence ID" value="NZ_SODU01000004.1"/>
</dbReference>
<sequence>MDKIVVGIDGSETARRALEWAAAEARLRGARLVVVHAWQQPAAALMSPYAPLLADPGSLAETARQTLTDTLKAADLSGLASEPEQLVVQGAAASALIDAAENSLLLVVGSRGRGGVAGLLLGSVSRQVAHESTVPVVIIPPTATASDAQTRERDG</sequence>
<feature type="domain" description="UspA" evidence="2">
    <location>
        <begin position="2"/>
        <end position="140"/>
    </location>
</feature>
<dbReference type="InterPro" id="IPR006015">
    <property type="entry name" value="Universal_stress_UspA"/>
</dbReference>
<gene>
    <name evidence="3" type="ORF">EV137_7154</name>
</gene>